<reference evidence="1 2" key="1">
    <citation type="submission" date="2019-06" db="EMBL/GenBank/DDBJ databases">
        <title>New taxonomy in bacterial strain CC-CFT640, isolated from vineyard.</title>
        <authorList>
            <person name="Lin S.-Y."/>
            <person name="Tsai C.-F."/>
            <person name="Young C.-C."/>
        </authorList>
    </citation>
    <scope>NUCLEOTIDE SEQUENCE [LARGE SCALE GENOMIC DNA]</scope>
    <source>
        <strain evidence="1 2">CC-CFT640</strain>
    </source>
</reference>
<dbReference type="RefSeq" id="WP_147849685.1">
    <property type="nucleotide sequence ID" value="NZ_VDUZ01000032.1"/>
</dbReference>
<dbReference type="Proteomes" id="UP000321638">
    <property type="component" value="Unassembled WGS sequence"/>
</dbReference>
<accession>A0A5C8PFX4</accession>
<evidence type="ECO:0000313" key="2">
    <source>
        <dbReference type="Proteomes" id="UP000321638"/>
    </source>
</evidence>
<dbReference type="EMBL" id="VDUZ01000032">
    <property type="protein sequence ID" value="TXL72526.1"/>
    <property type="molecule type" value="Genomic_DNA"/>
</dbReference>
<comment type="caution">
    <text evidence="1">The sequence shown here is derived from an EMBL/GenBank/DDBJ whole genome shotgun (WGS) entry which is preliminary data.</text>
</comment>
<sequence length="87" mass="9340">MKPELHHVTAATRESATLMYWLASNVAPLINTAPSHAHMALQSLALLAAARADRIGDRAAARFAVVTGREIERRFASAPTPEPPRAA</sequence>
<gene>
    <name evidence="1" type="ORF">FHP25_24845</name>
</gene>
<proteinExistence type="predicted"/>
<evidence type="ECO:0000313" key="1">
    <source>
        <dbReference type="EMBL" id="TXL72526.1"/>
    </source>
</evidence>
<organism evidence="1 2">
    <name type="scientific">Vineibacter terrae</name>
    <dbReference type="NCBI Taxonomy" id="2586908"/>
    <lineage>
        <taxon>Bacteria</taxon>
        <taxon>Pseudomonadati</taxon>
        <taxon>Pseudomonadota</taxon>
        <taxon>Alphaproteobacteria</taxon>
        <taxon>Hyphomicrobiales</taxon>
        <taxon>Vineibacter</taxon>
    </lineage>
</organism>
<dbReference type="AlphaFoldDB" id="A0A5C8PFX4"/>
<keyword evidence="2" id="KW-1185">Reference proteome</keyword>
<name>A0A5C8PFX4_9HYPH</name>
<protein>
    <submittedName>
        <fullName evidence="1">Uncharacterized protein</fullName>
    </submittedName>
</protein>